<keyword evidence="3" id="KW-1185">Reference proteome</keyword>
<dbReference type="Proteomes" id="UP000036403">
    <property type="component" value="Unassembled WGS sequence"/>
</dbReference>
<comment type="caution">
    <text evidence="2">The sequence shown here is derived from an EMBL/GenBank/DDBJ whole genome shotgun (WGS) entry which is preliminary data.</text>
</comment>
<feature type="compositionally biased region" description="Basic and acidic residues" evidence="1">
    <location>
        <begin position="43"/>
        <end position="56"/>
    </location>
</feature>
<protein>
    <submittedName>
        <fullName evidence="2">Uncharacterized protein</fullName>
    </submittedName>
</protein>
<name>A0A0J7NBK0_LASNI</name>
<dbReference type="EMBL" id="LBMM01007155">
    <property type="protein sequence ID" value="KMQ89990.1"/>
    <property type="molecule type" value="Genomic_DNA"/>
</dbReference>
<accession>A0A0J7NBK0</accession>
<organism evidence="2 3">
    <name type="scientific">Lasius niger</name>
    <name type="common">Black garden ant</name>
    <dbReference type="NCBI Taxonomy" id="67767"/>
    <lineage>
        <taxon>Eukaryota</taxon>
        <taxon>Metazoa</taxon>
        <taxon>Ecdysozoa</taxon>
        <taxon>Arthropoda</taxon>
        <taxon>Hexapoda</taxon>
        <taxon>Insecta</taxon>
        <taxon>Pterygota</taxon>
        <taxon>Neoptera</taxon>
        <taxon>Endopterygota</taxon>
        <taxon>Hymenoptera</taxon>
        <taxon>Apocrita</taxon>
        <taxon>Aculeata</taxon>
        <taxon>Formicoidea</taxon>
        <taxon>Formicidae</taxon>
        <taxon>Formicinae</taxon>
        <taxon>Lasius</taxon>
        <taxon>Lasius</taxon>
    </lineage>
</organism>
<dbReference type="PaxDb" id="67767-A0A0J7NBK0"/>
<gene>
    <name evidence="2" type="ORF">RF55_10306</name>
</gene>
<evidence type="ECO:0000256" key="1">
    <source>
        <dbReference type="SAM" id="MobiDB-lite"/>
    </source>
</evidence>
<feature type="region of interest" description="Disordered" evidence="1">
    <location>
        <begin position="43"/>
        <end position="74"/>
    </location>
</feature>
<proteinExistence type="predicted"/>
<sequence>MESGTGAKGGKGWGEIAGKSIKEGWERGDSLWNLEDFVRRKRELEEEEGKRKEVSRASKKTVRSPEGKMGGNREMLKGLIRGLVNKSRDKWEILEVSLEDKRKKLVEWKITEKRWKKEKEEIVERLDNLEKKWEG</sequence>
<dbReference type="AlphaFoldDB" id="A0A0J7NBK0"/>
<evidence type="ECO:0000313" key="3">
    <source>
        <dbReference type="Proteomes" id="UP000036403"/>
    </source>
</evidence>
<evidence type="ECO:0000313" key="2">
    <source>
        <dbReference type="EMBL" id="KMQ89990.1"/>
    </source>
</evidence>
<reference evidence="2 3" key="1">
    <citation type="submission" date="2015-04" db="EMBL/GenBank/DDBJ databases">
        <title>Lasius niger genome sequencing.</title>
        <authorList>
            <person name="Konorov E.A."/>
            <person name="Nikitin M.A."/>
            <person name="Kirill M.V."/>
            <person name="Chang P."/>
        </authorList>
    </citation>
    <scope>NUCLEOTIDE SEQUENCE [LARGE SCALE GENOMIC DNA]</scope>
    <source>
        <tissue evidence="2">Whole</tissue>
    </source>
</reference>